<evidence type="ECO:0000313" key="1">
    <source>
        <dbReference type="EMBL" id="SVA76228.1"/>
    </source>
</evidence>
<proteinExistence type="predicted"/>
<organism evidence="1">
    <name type="scientific">marine metagenome</name>
    <dbReference type="NCBI Taxonomy" id="408172"/>
    <lineage>
        <taxon>unclassified sequences</taxon>
        <taxon>metagenomes</taxon>
        <taxon>ecological metagenomes</taxon>
    </lineage>
</organism>
<dbReference type="AlphaFoldDB" id="A0A381YGK7"/>
<dbReference type="EMBL" id="UINC01018200">
    <property type="protein sequence ID" value="SVA76228.1"/>
    <property type="molecule type" value="Genomic_DNA"/>
</dbReference>
<sequence>MFGNVANTDNEWFDFLSGQQCDEVNFWSPSDFYTPRSAPPGSVWFFRLKAPRNVIGGFGIVEGFHKLESLLAWDCFEQANGAASFESFQEKVLAKKKALKKDENGTLTPRIGCVSLSPVVFFPKDSWLRQPNDWQPRNLRYKTYDLRDGEGLRIWEESQALAALPSSQGPERDGLTGKQAIIRYGQKAFKAALLDAYGKACAVTRERSPALDAAHIRPYALEHR</sequence>
<protein>
    <recommendedName>
        <fullName evidence="2">HNH nuclease domain-containing protein</fullName>
    </recommendedName>
</protein>
<reference evidence="1" key="1">
    <citation type="submission" date="2018-05" db="EMBL/GenBank/DDBJ databases">
        <authorList>
            <person name="Lanie J.A."/>
            <person name="Ng W.-L."/>
            <person name="Kazmierczak K.M."/>
            <person name="Andrzejewski T.M."/>
            <person name="Davidsen T.M."/>
            <person name="Wayne K.J."/>
            <person name="Tettelin H."/>
            <person name="Glass J.I."/>
            <person name="Rusch D."/>
            <person name="Podicherti R."/>
            <person name="Tsui H.-C.T."/>
            <person name="Winkler M.E."/>
        </authorList>
    </citation>
    <scope>NUCLEOTIDE SEQUENCE</scope>
</reference>
<evidence type="ECO:0008006" key="2">
    <source>
        <dbReference type="Google" id="ProtNLM"/>
    </source>
</evidence>
<accession>A0A381YGK7</accession>
<gene>
    <name evidence="1" type="ORF">METZ01_LOCUS129082</name>
</gene>
<name>A0A381YGK7_9ZZZZ</name>